<dbReference type="OrthoDB" id="71867at2"/>
<feature type="DNA-binding region" description="H-T-H motif" evidence="4">
    <location>
        <begin position="29"/>
        <end position="48"/>
    </location>
</feature>
<gene>
    <name evidence="6" type="ORF">DEJ50_15500</name>
</gene>
<dbReference type="InterPro" id="IPR009057">
    <property type="entry name" value="Homeodomain-like_sf"/>
</dbReference>
<dbReference type="InterPro" id="IPR001647">
    <property type="entry name" value="HTH_TetR"/>
</dbReference>
<keyword evidence="2 4" id="KW-0238">DNA-binding</keyword>
<proteinExistence type="predicted"/>
<evidence type="ECO:0000313" key="7">
    <source>
        <dbReference type="Proteomes" id="UP000325211"/>
    </source>
</evidence>
<keyword evidence="3" id="KW-0804">Transcription</keyword>
<evidence type="ECO:0000256" key="2">
    <source>
        <dbReference type="ARBA" id="ARBA00023125"/>
    </source>
</evidence>
<dbReference type="RefSeq" id="WP_150208598.1">
    <property type="nucleotide sequence ID" value="NZ_CP029190.1"/>
</dbReference>
<dbReference type="Proteomes" id="UP000325211">
    <property type="component" value="Chromosome"/>
</dbReference>
<dbReference type="Gene3D" id="1.10.357.10">
    <property type="entry name" value="Tetracycline Repressor, domain 2"/>
    <property type="match status" value="1"/>
</dbReference>
<dbReference type="Pfam" id="PF00440">
    <property type="entry name" value="TetR_N"/>
    <property type="match status" value="1"/>
</dbReference>
<dbReference type="InterPro" id="IPR025996">
    <property type="entry name" value="MT1864/Rv1816-like_C"/>
</dbReference>
<sequence length="191" mass="20591">MAVRAGLTPDRIVEAAAELADSAGFDKITISALARHFGVRDASLYSHLRSLQDLRERLAVRCAAEFADRLGAALAGRSGRDALAGFATAYRDYAVAHPGRYAATQLPLPAEQAAASAGHRRMSEYTYALFHGYGLEEPDLTDAVRLVRSTLHGFAALEASAAFLAPRPLDASWPPMLEALHTLLTAWPHRP</sequence>
<organism evidence="6 7">
    <name type="scientific">Streptomyces venezuelae</name>
    <dbReference type="NCBI Taxonomy" id="54571"/>
    <lineage>
        <taxon>Bacteria</taxon>
        <taxon>Bacillati</taxon>
        <taxon>Actinomycetota</taxon>
        <taxon>Actinomycetes</taxon>
        <taxon>Kitasatosporales</taxon>
        <taxon>Streptomycetaceae</taxon>
        <taxon>Streptomyces</taxon>
    </lineage>
</organism>
<dbReference type="Gene3D" id="1.10.10.60">
    <property type="entry name" value="Homeodomain-like"/>
    <property type="match status" value="1"/>
</dbReference>
<dbReference type="AlphaFoldDB" id="A0A5P2D6X7"/>
<dbReference type="PROSITE" id="PS50977">
    <property type="entry name" value="HTH_TETR_2"/>
    <property type="match status" value="1"/>
</dbReference>
<dbReference type="InterPro" id="IPR036271">
    <property type="entry name" value="Tet_transcr_reg_TetR-rel_C_sf"/>
</dbReference>
<dbReference type="SUPFAM" id="SSF48498">
    <property type="entry name" value="Tetracyclin repressor-like, C-terminal domain"/>
    <property type="match status" value="1"/>
</dbReference>
<name>A0A5P2D6X7_STRVZ</name>
<dbReference type="SUPFAM" id="SSF46689">
    <property type="entry name" value="Homeodomain-like"/>
    <property type="match status" value="1"/>
</dbReference>
<feature type="domain" description="HTH tetR-type" evidence="5">
    <location>
        <begin position="6"/>
        <end position="66"/>
    </location>
</feature>
<evidence type="ECO:0000256" key="3">
    <source>
        <dbReference type="ARBA" id="ARBA00023163"/>
    </source>
</evidence>
<protein>
    <submittedName>
        <fullName evidence="6">TetR family transcriptional regulator</fullName>
    </submittedName>
</protein>
<accession>A0A5P2D6X7</accession>
<evidence type="ECO:0000259" key="5">
    <source>
        <dbReference type="PROSITE" id="PS50977"/>
    </source>
</evidence>
<keyword evidence="1" id="KW-0805">Transcription regulation</keyword>
<evidence type="ECO:0000256" key="1">
    <source>
        <dbReference type="ARBA" id="ARBA00023015"/>
    </source>
</evidence>
<dbReference type="EMBL" id="CP029190">
    <property type="protein sequence ID" value="QES49011.1"/>
    <property type="molecule type" value="Genomic_DNA"/>
</dbReference>
<dbReference type="GO" id="GO:0003677">
    <property type="term" value="F:DNA binding"/>
    <property type="evidence" value="ECO:0007669"/>
    <property type="project" value="UniProtKB-UniRule"/>
</dbReference>
<dbReference type="Pfam" id="PF13305">
    <property type="entry name" value="TetR_C_33"/>
    <property type="match status" value="1"/>
</dbReference>
<evidence type="ECO:0000313" key="6">
    <source>
        <dbReference type="EMBL" id="QES49011.1"/>
    </source>
</evidence>
<evidence type="ECO:0000256" key="4">
    <source>
        <dbReference type="PROSITE-ProRule" id="PRU00335"/>
    </source>
</evidence>
<reference evidence="6 7" key="1">
    <citation type="submission" date="2018-05" db="EMBL/GenBank/DDBJ databases">
        <title>Streptomyces venezuelae.</title>
        <authorList>
            <person name="Kim W."/>
            <person name="Lee N."/>
            <person name="Cho B.-K."/>
        </authorList>
    </citation>
    <scope>NUCLEOTIDE SEQUENCE [LARGE SCALE GENOMIC DNA]</scope>
    <source>
        <strain evidence="6 7">ATCC 21782</strain>
    </source>
</reference>